<dbReference type="OrthoDB" id="280566at2"/>
<gene>
    <name evidence="3" type="ordered locus">PSMK_26880</name>
</gene>
<keyword evidence="2" id="KW-0812">Transmembrane</keyword>
<dbReference type="Proteomes" id="UP000007881">
    <property type="component" value="Chromosome"/>
</dbReference>
<dbReference type="AlphaFoldDB" id="I0IHV9"/>
<evidence type="ECO:0000313" key="3">
    <source>
        <dbReference type="EMBL" id="BAM04847.1"/>
    </source>
</evidence>
<sequence length="268" mass="30451">MSQPAPPGDGRPVRGAVPPPDEVVFHSYPKLIYAWPLIAAGIGFWFLPAAWEATLGWVYLFLVLVTITTLAIDLERNYAFVWSVLFALFFFAGKWVYAAYDVPVFEAVFGFFFDLNTRYDRGFGMALAILLAFPYAVMLVWVRLNSRWRITHNEFEHYAWGRADDSLARGAKRVRSTYPDLLELLLCGAGTLLVYSANGSRELRRIPNVPLLFRVRRKLNLLLESQQVVGPGRREATLAEMAEEEEQDARDERVPADQPPVRPADEPL</sequence>
<evidence type="ECO:0000256" key="1">
    <source>
        <dbReference type="SAM" id="MobiDB-lite"/>
    </source>
</evidence>
<keyword evidence="2" id="KW-1133">Transmembrane helix</keyword>
<accession>I0IHV9</accession>
<dbReference type="HOGENOM" id="CLU_1037680_0_0_0"/>
<dbReference type="EMBL" id="AP012338">
    <property type="protein sequence ID" value="BAM04847.1"/>
    <property type="molecule type" value="Genomic_DNA"/>
</dbReference>
<evidence type="ECO:0000313" key="4">
    <source>
        <dbReference type="Proteomes" id="UP000007881"/>
    </source>
</evidence>
<reference evidence="3 4" key="1">
    <citation type="submission" date="2012-02" db="EMBL/GenBank/DDBJ databases">
        <title>Complete genome sequence of Phycisphaera mikurensis NBRC 102666.</title>
        <authorList>
            <person name="Ankai A."/>
            <person name="Hosoyama A."/>
            <person name="Terui Y."/>
            <person name="Sekine M."/>
            <person name="Fukai R."/>
            <person name="Kato Y."/>
            <person name="Nakamura S."/>
            <person name="Yamada-Narita S."/>
            <person name="Kawakoshi A."/>
            <person name="Fukunaga Y."/>
            <person name="Yamazaki S."/>
            <person name="Fujita N."/>
        </authorList>
    </citation>
    <scope>NUCLEOTIDE SEQUENCE [LARGE SCALE GENOMIC DNA]</scope>
    <source>
        <strain evidence="4">NBRC 102666 / KCTC 22515 / FYK2301M01</strain>
    </source>
</reference>
<organism evidence="3 4">
    <name type="scientific">Phycisphaera mikurensis (strain NBRC 102666 / KCTC 22515 / FYK2301M01)</name>
    <dbReference type="NCBI Taxonomy" id="1142394"/>
    <lineage>
        <taxon>Bacteria</taxon>
        <taxon>Pseudomonadati</taxon>
        <taxon>Planctomycetota</taxon>
        <taxon>Phycisphaerae</taxon>
        <taxon>Phycisphaerales</taxon>
        <taxon>Phycisphaeraceae</taxon>
        <taxon>Phycisphaera</taxon>
    </lineage>
</organism>
<evidence type="ECO:0000256" key="2">
    <source>
        <dbReference type="SAM" id="Phobius"/>
    </source>
</evidence>
<feature type="transmembrane region" description="Helical" evidence="2">
    <location>
        <begin position="79"/>
        <end position="100"/>
    </location>
</feature>
<keyword evidence="2" id="KW-0472">Membrane</keyword>
<proteinExistence type="predicted"/>
<feature type="transmembrane region" description="Helical" evidence="2">
    <location>
        <begin position="31"/>
        <end position="48"/>
    </location>
</feature>
<feature type="region of interest" description="Disordered" evidence="1">
    <location>
        <begin position="230"/>
        <end position="268"/>
    </location>
</feature>
<dbReference type="KEGG" id="phm:PSMK_26880"/>
<protein>
    <submittedName>
        <fullName evidence="3">Uncharacterized protein</fullName>
    </submittedName>
</protein>
<dbReference type="RefSeq" id="WP_014438060.1">
    <property type="nucleotide sequence ID" value="NC_017080.1"/>
</dbReference>
<feature type="transmembrane region" description="Helical" evidence="2">
    <location>
        <begin position="122"/>
        <end position="142"/>
    </location>
</feature>
<dbReference type="eggNOG" id="ENOG502ZQQ8">
    <property type="taxonomic scope" value="Bacteria"/>
</dbReference>
<name>I0IHV9_PHYMF</name>
<keyword evidence="4" id="KW-1185">Reference proteome</keyword>